<feature type="region of interest" description="Disordered" evidence="5">
    <location>
        <begin position="1267"/>
        <end position="1294"/>
    </location>
</feature>
<dbReference type="GO" id="GO:0007165">
    <property type="term" value="P:signal transduction"/>
    <property type="evidence" value="ECO:0007669"/>
    <property type="project" value="InterPro"/>
</dbReference>
<name>A0AAN7EM49_QUERU</name>
<dbReference type="InterPro" id="IPR002182">
    <property type="entry name" value="NB-ARC"/>
</dbReference>
<keyword evidence="2" id="KW-0677">Repeat</keyword>
<dbReference type="GO" id="GO:0051707">
    <property type="term" value="P:response to other organism"/>
    <property type="evidence" value="ECO:0007669"/>
    <property type="project" value="UniProtKB-ARBA"/>
</dbReference>
<sequence>MALVTCKGASSSSFTHQPKKFDVFLSFKGEDTRLGFVGHLYNALCQRGINTFIDNNLQRGEEIFVGLLKVIESSRISIIVFSENYASSKWCLDELAKIVECKKKDQLVLSIFYNIDPSEVRYQKGKIREALSKHEEKLKDYKVQSWREALFEAANIYGWHYQGRLIWLCFKGSKNKQVESKDGNNYAYWKVRMKTFLKSIDERVWNSVEYGWGKPTTPVSEWQTSQKEAATFNSKAMNAIFNTVSMKEFKGISNVEVAHTAWNILKTVREGTKAVKMNKLQQLTSRFKSVRMSNDESFDEFYAKLKNFCSEFEFIQGIVEEISNFKLNRTPLFVARYPVGINYRVKTILSDIESNDAHIIGIYGSSGIGKTTIAKAIFNRICDHFDGFCYLENLRERSRIDASVIELQETLLLEILRDRNLKVGNKSRGINMIKERLSFMRILLVLDDVDKWIQIENLLGRCNWFASGSKIIITTRDKHLLATLGKCCSTYEVKELDQDESLELLSMHAFQSNKPKEDYLELASRVIQYARGLPLALVIISADLKGRTKPQWRSAIDKYERIPNEEIQKILEISYEGLDEIEKDIFLDIACFFKGFFKEYVMDILNACDLHPIYGIQKLMDKSLITIDQYDRLLMHDLLQQMGREIIRRESPRMPGKRSRLWCYEDVHKVLTQNMGSEKIRSIMICSPEASKMKLEPKCFEKMKNLKFLMVSNLDTCRGLKYLPNELRVLDWSGFPLSSLPSNFDPQKLIALNMPKSRVTLDKLFKRIQCKNLTYMNFNFNQYIRELPDLLSATPNVKKLDLQNCTKLVKIHDSVGYLDKLESWDLWGCNELQILPSCIVMKSLKYLYLYNCEKVKRFPDIPQEMENLKYLSVGRTAISELPPSIGNLTGLERLDIGSSFYLCQLPSSIYKLQHLRQLLLSGNVKFPKGVGIGGQTATCNSYGGFSKYCFPKLNFLKKLTSCFTHSEKCLLSGSKDLNLQESIIRFNRLNWLVFYDSKFLKKIPKLPESIREVDATNCISLNSESSRKLILQFGRILGLSLNMKCLGVKHKVLMDSHSHRKLSNQIDCSSRVSLSKFYAIEDKSFPTLDAYLVDYGEIYGSKVPGKKIPNWINHQSIESSISFWVGSKFPSIAVCVAFHLISLKDSYANNDNYGSIRDDEIYWVCDIHICTNSHKQRRMFRTYFYGLKCDHLWFYDESHSKLQRDFGDLIQGDQNHVEISCKIAHWVSRNGKYAPVIARMGVHVECICPPQNYVIIPHNSQNVDDNTGLLEPLLSQNGSHTDSDTRDLSSSSSP</sequence>
<dbReference type="Gene3D" id="3.40.50.10140">
    <property type="entry name" value="Toll/interleukin-1 receptor homology (TIR) domain"/>
    <property type="match status" value="1"/>
</dbReference>
<dbReference type="PANTHER" id="PTHR11017">
    <property type="entry name" value="LEUCINE-RICH REPEAT-CONTAINING PROTEIN"/>
    <property type="match status" value="1"/>
</dbReference>
<dbReference type="PRINTS" id="PR00364">
    <property type="entry name" value="DISEASERSIST"/>
</dbReference>
<dbReference type="Gene3D" id="3.40.50.300">
    <property type="entry name" value="P-loop containing nucleotide triphosphate hydrolases"/>
    <property type="match status" value="1"/>
</dbReference>
<evidence type="ECO:0000259" key="6">
    <source>
        <dbReference type="PROSITE" id="PS50104"/>
    </source>
</evidence>
<dbReference type="EMBL" id="JAXUIC010000009">
    <property type="protein sequence ID" value="KAK4573755.1"/>
    <property type="molecule type" value="Genomic_DNA"/>
</dbReference>
<accession>A0AAN7EM49</accession>
<dbReference type="InterPro" id="IPR035897">
    <property type="entry name" value="Toll_tir_struct_dom_sf"/>
</dbReference>
<keyword evidence="4" id="KW-0520">NAD</keyword>
<dbReference type="Pfam" id="PF23282">
    <property type="entry name" value="WHD_ROQ1"/>
    <property type="match status" value="1"/>
</dbReference>
<dbReference type="InterPro" id="IPR058192">
    <property type="entry name" value="WHD_ROQ1-like"/>
</dbReference>
<dbReference type="SMART" id="SM00382">
    <property type="entry name" value="AAA"/>
    <property type="match status" value="1"/>
</dbReference>
<dbReference type="Pfam" id="PF01582">
    <property type="entry name" value="TIR"/>
    <property type="match status" value="1"/>
</dbReference>
<dbReference type="PROSITE" id="PS50104">
    <property type="entry name" value="TIR"/>
    <property type="match status" value="1"/>
</dbReference>
<keyword evidence="8" id="KW-1185">Reference proteome</keyword>
<dbReference type="SUPFAM" id="SSF52540">
    <property type="entry name" value="P-loop containing nucleoside triphosphate hydrolases"/>
    <property type="match status" value="1"/>
</dbReference>
<evidence type="ECO:0000256" key="3">
    <source>
        <dbReference type="ARBA" id="ARBA00022821"/>
    </source>
</evidence>
<dbReference type="SUPFAM" id="SSF46785">
    <property type="entry name" value="Winged helix' DNA-binding domain"/>
    <property type="match status" value="1"/>
</dbReference>
<dbReference type="GO" id="GO:0043531">
    <property type="term" value="F:ADP binding"/>
    <property type="evidence" value="ECO:0007669"/>
    <property type="project" value="InterPro"/>
</dbReference>
<dbReference type="GO" id="GO:0006952">
    <property type="term" value="P:defense response"/>
    <property type="evidence" value="ECO:0007669"/>
    <property type="project" value="UniProtKB-KW"/>
</dbReference>
<evidence type="ECO:0000256" key="1">
    <source>
        <dbReference type="ARBA" id="ARBA00022614"/>
    </source>
</evidence>
<protein>
    <recommendedName>
        <fullName evidence="6">TIR domain-containing protein</fullName>
    </recommendedName>
</protein>
<dbReference type="Proteomes" id="UP001324115">
    <property type="component" value="Unassembled WGS sequence"/>
</dbReference>
<evidence type="ECO:0000256" key="4">
    <source>
        <dbReference type="ARBA" id="ARBA00023027"/>
    </source>
</evidence>
<dbReference type="Gene3D" id="3.80.10.10">
    <property type="entry name" value="Ribonuclease Inhibitor"/>
    <property type="match status" value="2"/>
</dbReference>
<dbReference type="Pfam" id="PF00931">
    <property type="entry name" value="NB-ARC"/>
    <property type="match status" value="1"/>
</dbReference>
<dbReference type="SUPFAM" id="SSF52200">
    <property type="entry name" value="Toll/Interleukin receptor TIR domain"/>
    <property type="match status" value="1"/>
</dbReference>
<dbReference type="Pfam" id="PF23598">
    <property type="entry name" value="LRR_14"/>
    <property type="match status" value="1"/>
</dbReference>
<gene>
    <name evidence="7" type="ORF">RGQ29_031631</name>
</gene>
<dbReference type="InterPro" id="IPR000157">
    <property type="entry name" value="TIR_dom"/>
</dbReference>
<keyword evidence="3" id="KW-0611">Plant defense</keyword>
<evidence type="ECO:0000256" key="5">
    <source>
        <dbReference type="SAM" id="MobiDB-lite"/>
    </source>
</evidence>
<evidence type="ECO:0000313" key="8">
    <source>
        <dbReference type="Proteomes" id="UP001324115"/>
    </source>
</evidence>
<organism evidence="7 8">
    <name type="scientific">Quercus rubra</name>
    <name type="common">Northern red oak</name>
    <name type="synonym">Quercus borealis</name>
    <dbReference type="NCBI Taxonomy" id="3512"/>
    <lineage>
        <taxon>Eukaryota</taxon>
        <taxon>Viridiplantae</taxon>
        <taxon>Streptophyta</taxon>
        <taxon>Embryophyta</taxon>
        <taxon>Tracheophyta</taxon>
        <taxon>Spermatophyta</taxon>
        <taxon>Magnoliopsida</taxon>
        <taxon>eudicotyledons</taxon>
        <taxon>Gunneridae</taxon>
        <taxon>Pentapetalae</taxon>
        <taxon>rosids</taxon>
        <taxon>fabids</taxon>
        <taxon>Fagales</taxon>
        <taxon>Fagaceae</taxon>
        <taxon>Quercus</taxon>
    </lineage>
</organism>
<dbReference type="InterPro" id="IPR055414">
    <property type="entry name" value="LRR_R13L4/SHOC2-like"/>
</dbReference>
<dbReference type="InterPro" id="IPR036390">
    <property type="entry name" value="WH_DNA-bd_sf"/>
</dbReference>
<evidence type="ECO:0000256" key="2">
    <source>
        <dbReference type="ARBA" id="ARBA00022737"/>
    </source>
</evidence>
<dbReference type="InterPro" id="IPR003593">
    <property type="entry name" value="AAA+_ATPase"/>
</dbReference>
<dbReference type="Pfam" id="PF14223">
    <property type="entry name" value="Retrotran_gag_2"/>
    <property type="match status" value="1"/>
</dbReference>
<feature type="domain" description="TIR" evidence="6">
    <location>
        <begin position="19"/>
        <end position="174"/>
    </location>
</feature>
<dbReference type="InterPro" id="IPR044974">
    <property type="entry name" value="Disease_R_plants"/>
</dbReference>
<dbReference type="InterPro" id="IPR032675">
    <property type="entry name" value="LRR_dom_sf"/>
</dbReference>
<dbReference type="SMART" id="SM00255">
    <property type="entry name" value="TIR"/>
    <property type="match status" value="1"/>
</dbReference>
<dbReference type="Gene3D" id="1.10.8.430">
    <property type="entry name" value="Helical domain of apoptotic protease-activating factors"/>
    <property type="match status" value="1"/>
</dbReference>
<proteinExistence type="predicted"/>
<dbReference type="SUPFAM" id="SSF52058">
    <property type="entry name" value="L domain-like"/>
    <property type="match status" value="1"/>
</dbReference>
<dbReference type="FunFam" id="3.40.50.10140:FF:000007">
    <property type="entry name" value="Disease resistance protein (TIR-NBS-LRR class)"/>
    <property type="match status" value="1"/>
</dbReference>
<comment type="caution">
    <text evidence="7">The sequence shown here is derived from an EMBL/GenBank/DDBJ whole genome shotgun (WGS) entry which is preliminary data.</text>
</comment>
<dbReference type="InterPro" id="IPR027417">
    <property type="entry name" value="P-loop_NTPase"/>
</dbReference>
<dbReference type="InterPro" id="IPR042197">
    <property type="entry name" value="Apaf_helical"/>
</dbReference>
<evidence type="ECO:0000313" key="7">
    <source>
        <dbReference type="EMBL" id="KAK4573755.1"/>
    </source>
</evidence>
<reference evidence="7 8" key="1">
    <citation type="journal article" date="2023" name="G3 (Bethesda)">
        <title>A haplotype-resolved chromosome-scale genome for Quercus rubra L. provides insights into the genetics of adaptive traits for red oak species.</title>
        <authorList>
            <person name="Kapoor B."/>
            <person name="Jenkins J."/>
            <person name="Schmutz J."/>
            <person name="Zhebentyayeva T."/>
            <person name="Kuelheim C."/>
            <person name="Coggeshall M."/>
            <person name="Heim C."/>
            <person name="Lasky J.R."/>
            <person name="Leites L."/>
            <person name="Islam-Faridi N."/>
            <person name="Romero-Severson J."/>
            <person name="DeLeo V.L."/>
            <person name="Lucas S.M."/>
            <person name="Lazic D."/>
            <person name="Gailing O."/>
            <person name="Carlson J."/>
            <person name="Staton M."/>
        </authorList>
    </citation>
    <scope>NUCLEOTIDE SEQUENCE [LARGE SCALE GENOMIC DNA]</scope>
    <source>
        <strain evidence="7">Pseudo-F2</strain>
    </source>
</reference>
<keyword evidence="1" id="KW-0433">Leucine-rich repeat</keyword>
<dbReference type="PANTHER" id="PTHR11017:SF570">
    <property type="entry name" value="DISEASE RESISTANCE PROTEIN (TIR-NBS CLASS)-RELATED"/>
    <property type="match status" value="1"/>
</dbReference>